<evidence type="ECO:0000256" key="4">
    <source>
        <dbReference type="ARBA" id="ARBA00022475"/>
    </source>
</evidence>
<feature type="transmembrane region" description="Helical" evidence="13">
    <location>
        <begin position="90"/>
        <end position="117"/>
    </location>
</feature>
<dbReference type="Proteomes" id="UP001361239">
    <property type="component" value="Unassembled WGS sequence"/>
</dbReference>
<evidence type="ECO:0000259" key="14">
    <source>
        <dbReference type="Pfam" id="PF02163"/>
    </source>
</evidence>
<dbReference type="CDD" id="cd06158">
    <property type="entry name" value="S2P-M50_like_1"/>
    <property type="match status" value="1"/>
</dbReference>
<evidence type="ECO:0000256" key="2">
    <source>
        <dbReference type="ARBA" id="ARBA00004651"/>
    </source>
</evidence>
<dbReference type="InterPro" id="IPR052348">
    <property type="entry name" value="Metallopeptidase_M50B"/>
</dbReference>
<feature type="transmembrane region" description="Helical" evidence="13">
    <location>
        <begin position="58"/>
        <end position="78"/>
    </location>
</feature>
<evidence type="ECO:0000256" key="11">
    <source>
        <dbReference type="ARBA" id="ARBA00023049"/>
    </source>
</evidence>
<dbReference type="Pfam" id="PF02163">
    <property type="entry name" value="Peptidase_M50"/>
    <property type="match status" value="1"/>
</dbReference>
<keyword evidence="8" id="KW-0378">Hydrolase</keyword>
<sequence length="225" mass="24216">MIETVIQAAALIVPLIVAIVFHEVAHGWVARALGDPTAAEMNRLSLNPIRHVDPIGTIVLPGFLALVKAPVIGWAKPVPVNKWRLRNPRYGMMIVAAAGPATNFVLAAMGAVLLGLLVRSYGRATSEFIVTNLINFLQINVFLALFNLLPLPPFDGSHIVEGLLPPAAAEKFERLRPYGFGLIILLLIVLPSLVPSLSIVESFVVPPVQWAVGHYLGLAEAVAHL</sequence>
<keyword evidence="16" id="KW-1185">Reference proteome</keyword>
<organism evidence="15 16">
    <name type="scientific">Novosphingobium anseongense</name>
    <dbReference type="NCBI Taxonomy" id="3133436"/>
    <lineage>
        <taxon>Bacteria</taxon>
        <taxon>Pseudomonadati</taxon>
        <taxon>Pseudomonadota</taxon>
        <taxon>Alphaproteobacteria</taxon>
        <taxon>Sphingomonadales</taxon>
        <taxon>Sphingomonadaceae</taxon>
        <taxon>Novosphingobium</taxon>
    </lineage>
</organism>
<name>A0ABU8S1G9_9SPHN</name>
<feature type="transmembrane region" description="Helical" evidence="13">
    <location>
        <begin position="178"/>
        <end position="200"/>
    </location>
</feature>
<evidence type="ECO:0000256" key="1">
    <source>
        <dbReference type="ARBA" id="ARBA00001947"/>
    </source>
</evidence>
<dbReference type="GO" id="GO:0006508">
    <property type="term" value="P:proteolysis"/>
    <property type="evidence" value="ECO:0007669"/>
    <property type="project" value="UniProtKB-KW"/>
</dbReference>
<evidence type="ECO:0000313" key="16">
    <source>
        <dbReference type="Proteomes" id="UP001361239"/>
    </source>
</evidence>
<keyword evidence="5 15" id="KW-0645">Protease</keyword>
<evidence type="ECO:0000256" key="9">
    <source>
        <dbReference type="ARBA" id="ARBA00022833"/>
    </source>
</evidence>
<feature type="transmembrane region" description="Helical" evidence="13">
    <location>
        <begin position="129"/>
        <end position="149"/>
    </location>
</feature>
<dbReference type="RefSeq" id="WP_339588736.1">
    <property type="nucleotide sequence ID" value="NZ_JBBHJZ010000004.1"/>
</dbReference>
<keyword evidence="6 13" id="KW-0812">Transmembrane</keyword>
<comment type="similarity">
    <text evidence="3">Belongs to the peptidase M50B family.</text>
</comment>
<evidence type="ECO:0000256" key="13">
    <source>
        <dbReference type="SAM" id="Phobius"/>
    </source>
</evidence>
<feature type="domain" description="Peptidase M50" evidence="14">
    <location>
        <begin position="130"/>
        <end position="168"/>
    </location>
</feature>
<comment type="caution">
    <text evidence="15">The sequence shown here is derived from an EMBL/GenBank/DDBJ whole genome shotgun (WGS) entry which is preliminary data.</text>
</comment>
<keyword evidence="4" id="KW-1003">Cell membrane</keyword>
<keyword evidence="9" id="KW-0862">Zinc</keyword>
<dbReference type="GO" id="GO:0008233">
    <property type="term" value="F:peptidase activity"/>
    <property type="evidence" value="ECO:0007669"/>
    <property type="project" value="UniProtKB-KW"/>
</dbReference>
<dbReference type="InterPro" id="IPR008915">
    <property type="entry name" value="Peptidase_M50"/>
</dbReference>
<dbReference type="InterPro" id="IPR044537">
    <property type="entry name" value="Rip2-like"/>
</dbReference>
<evidence type="ECO:0000256" key="7">
    <source>
        <dbReference type="ARBA" id="ARBA00022723"/>
    </source>
</evidence>
<evidence type="ECO:0000313" key="15">
    <source>
        <dbReference type="EMBL" id="MEJ5978799.1"/>
    </source>
</evidence>
<protein>
    <submittedName>
        <fullName evidence="15">Site-2 protease family protein</fullName>
    </submittedName>
</protein>
<evidence type="ECO:0000256" key="5">
    <source>
        <dbReference type="ARBA" id="ARBA00022670"/>
    </source>
</evidence>
<dbReference type="EMBL" id="JBBHJZ010000004">
    <property type="protein sequence ID" value="MEJ5978799.1"/>
    <property type="molecule type" value="Genomic_DNA"/>
</dbReference>
<evidence type="ECO:0000256" key="12">
    <source>
        <dbReference type="ARBA" id="ARBA00023136"/>
    </source>
</evidence>
<comment type="subcellular location">
    <subcellularLocation>
        <location evidence="2">Cell membrane</location>
        <topology evidence="2">Multi-pass membrane protein</topology>
    </subcellularLocation>
</comment>
<evidence type="ECO:0000256" key="6">
    <source>
        <dbReference type="ARBA" id="ARBA00022692"/>
    </source>
</evidence>
<dbReference type="PANTHER" id="PTHR35864:SF1">
    <property type="entry name" value="ZINC METALLOPROTEASE YWHC-RELATED"/>
    <property type="match status" value="1"/>
</dbReference>
<evidence type="ECO:0000256" key="3">
    <source>
        <dbReference type="ARBA" id="ARBA00007931"/>
    </source>
</evidence>
<keyword evidence="12 13" id="KW-0472">Membrane</keyword>
<evidence type="ECO:0000256" key="8">
    <source>
        <dbReference type="ARBA" id="ARBA00022801"/>
    </source>
</evidence>
<evidence type="ECO:0000256" key="10">
    <source>
        <dbReference type="ARBA" id="ARBA00022989"/>
    </source>
</evidence>
<keyword evidence="11" id="KW-0482">Metalloprotease</keyword>
<accession>A0ABU8S1G9</accession>
<proteinExistence type="inferred from homology"/>
<keyword evidence="10 13" id="KW-1133">Transmembrane helix</keyword>
<comment type="cofactor">
    <cofactor evidence="1">
        <name>Zn(2+)</name>
        <dbReference type="ChEBI" id="CHEBI:29105"/>
    </cofactor>
</comment>
<keyword evidence="7" id="KW-0479">Metal-binding</keyword>
<dbReference type="PANTHER" id="PTHR35864">
    <property type="entry name" value="ZINC METALLOPROTEASE MJ0611-RELATED"/>
    <property type="match status" value="1"/>
</dbReference>
<reference evidence="15 16" key="1">
    <citation type="submission" date="2024-03" db="EMBL/GenBank/DDBJ databases">
        <authorList>
            <person name="Jo J.-H."/>
        </authorList>
    </citation>
    <scope>NUCLEOTIDE SEQUENCE [LARGE SCALE GENOMIC DNA]</scope>
    <source>
        <strain evidence="15 16">PS1R-30</strain>
    </source>
</reference>
<gene>
    <name evidence="15" type="ORF">WG901_19250</name>
</gene>